<sequence>MVRQRHFNKHRARAINALVQAMVYHLNIVSGTIPVSFTTLARESGLATTSAAGNESITRATRAAHDLAAFGLITYKLLWDKVTRQFFPADIEVTDRFFDMAGSNPQAWEKARNQQLAWINLGLAKKGEKPLTRTEATRRQKEKLVEIAWQRRKTAQDIRRKRKIAALAARKDETDLRHQISCQIQHELSQGLHEGLTLDGFRKLVNQRLLWIQTVARQQE</sequence>
<name>A0AA86M785_9ENTR</name>
<evidence type="ECO:0000313" key="4">
    <source>
        <dbReference type="Proteomes" id="UP000682928"/>
    </source>
</evidence>
<geneLocation type="plasmid" evidence="3 4">
    <name>pENKO-1</name>
</geneLocation>
<evidence type="ECO:0000256" key="1">
    <source>
        <dbReference type="ARBA" id="ARBA00019152"/>
    </source>
</evidence>
<dbReference type="NCBIfam" id="NF040977">
    <property type="entry name" value="RepA_IncFII_LM"/>
    <property type="match status" value="1"/>
</dbReference>
<evidence type="ECO:0000313" key="3">
    <source>
        <dbReference type="EMBL" id="BCU57841.1"/>
    </source>
</evidence>
<organism evidence="3 4">
    <name type="scientific">Enterobacter kobei</name>
    <dbReference type="NCBI Taxonomy" id="208224"/>
    <lineage>
        <taxon>Bacteria</taxon>
        <taxon>Pseudomonadati</taxon>
        <taxon>Pseudomonadota</taxon>
        <taxon>Gammaproteobacteria</taxon>
        <taxon>Enterobacterales</taxon>
        <taxon>Enterobacteriaceae</taxon>
        <taxon>Enterobacter</taxon>
        <taxon>Enterobacter cloacae complex</taxon>
    </lineage>
</organism>
<evidence type="ECO:0000256" key="2">
    <source>
        <dbReference type="ARBA" id="ARBA00022705"/>
    </source>
</evidence>
<dbReference type="InterPro" id="IPR003446">
    <property type="entry name" value="Plasmid_replication_init_RepA"/>
</dbReference>
<dbReference type="Pfam" id="PF02387">
    <property type="entry name" value="IncFII_repA"/>
    <property type="match status" value="1"/>
</dbReference>
<keyword evidence="3" id="KW-0614">Plasmid</keyword>
<dbReference type="Proteomes" id="UP000682928">
    <property type="component" value="Plasmid pENKO-1"/>
</dbReference>
<gene>
    <name evidence="3" type="ORF">ENKO_44350</name>
</gene>
<dbReference type="AlphaFoldDB" id="A0AA86M785"/>
<dbReference type="EMBL" id="AP024591">
    <property type="protein sequence ID" value="BCU57841.1"/>
    <property type="molecule type" value="Genomic_DNA"/>
</dbReference>
<dbReference type="GO" id="GO:0006276">
    <property type="term" value="P:plasmid maintenance"/>
    <property type="evidence" value="ECO:0007669"/>
    <property type="project" value="InterPro"/>
</dbReference>
<accession>A0AA86M785</accession>
<dbReference type="GO" id="GO:0006260">
    <property type="term" value="P:DNA replication"/>
    <property type="evidence" value="ECO:0007669"/>
    <property type="project" value="UniProtKB-KW"/>
</dbReference>
<reference evidence="3" key="1">
    <citation type="submission" date="2021-04" db="EMBL/GenBank/DDBJ databases">
        <title>Difference and commonality of drug resistance evolution in various bacteria. and drug sensitivity profiles.</title>
        <authorList>
            <person name="Maeda T."/>
            <person name="Shibai A."/>
            <person name="Kawada K."/>
            <person name="Kotani H."/>
            <person name="Tarusawa Y."/>
            <person name="Tanabe K."/>
            <person name="Furusawa C."/>
        </authorList>
    </citation>
    <scope>NUCLEOTIDE SEQUENCE</scope>
    <source>
        <strain evidence="3">JCM 8580</strain>
        <plasmid evidence="3">pENKO-1</plasmid>
    </source>
</reference>
<proteinExistence type="predicted"/>
<protein>
    <recommendedName>
        <fullName evidence="1">Replication initiation protein</fullName>
    </recommendedName>
</protein>
<keyword evidence="2" id="KW-0235">DNA replication</keyword>